<feature type="region of interest" description="Disordered" evidence="8">
    <location>
        <begin position="1"/>
        <end position="151"/>
    </location>
</feature>
<evidence type="ECO:0000256" key="3">
    <source>
        <dbReference type="ARBA" id="ARBA00022664"/>
    </source>
</evidence>
<proteinExistence type="inferred from homology"/>
<dbReference type="InterPro" id="IPR006786">
    <property type="entry name" value="Pinin_SDK_MemA"/>
</dbReference>
<keyword evidence="3" id="KW-0507">mRNA processing</keyword>
<keyword evidence="11" id="KW-1185">Reference proteome</keyword>
<sequence>MDGIIASAVVLPEPQETNRSPSPPQSPTGQKRRQSSVAEQDAKRPRLNSFDAEASNGGQPSSNAQTQTTAVPARRERGRERRLFGAVLGALSQNFASPAQRKRSEIEKRQRAQREQEEQEDGQRKAERIAQRKAQRRIEQKRFERESMRIRHANMRHMAHFLRTKTEPQLYYKPWETTEEEDERIQAQIAEAEETIRRELDELRSRENADGDREQNQEQPRNTASESNKDAQPSLERDQDTYMHEDTAIENGTNERSLNGSGPSPEDSGPRDNEHAESVTNGAERGGQVAEPHHISATTSLGATSAEGNLEADTNKEAMDDNGDEMVEAAEDTVIY</sequence>
<feature type="compositionally biased region" description="Polar residues" evidence="8">
    <location>
        <begin position="217"/>
        <end position="226"/>
    </location>
</feature>
<dbReference type="GeneID" id="54553381"/>
<dbReference type="AlphaFoldDB" id="A0A6A6JNQ6"/>
<feature type="compositionally biased region" description="Acidic residues" evidence="8">
    <location>
        <begin position="320"/>
        <end position="336"/>
    </location>
</feature>
<feature type="compositionally biased region" description="Polar residues" evidence="8">
    <location>
        <begin position="296"/>
        <end position="307"/>
    </location>
</feature>
<evidence type="ECO:0000256" key="4">
    <source>
        <dbReference type="ARBA" id="ARBA00023015"/>
    </source>
</evidence>
<keyword evidence="6" id="KW-0508">mRNA splicing</keyword>
<feature type="compositionally biased region" description="Basic and acidic residues" evidence="8">
    <location>
        <begin position="73"/>
        <end position="83"/>
    </location>
</feature>
<keyword evidence="4" id="KW-0805">Transcription regulation</keyword>
<feature type="compositionally biased region" description="Basic and acidic residues" evidence="8">
    <location>
        <begin position="235"/>
        <end position="247"/>
    </location>
</feature>
<reference evidence="10" key="1">
    <citation type="journal article" date="2020" name="Stud. Mycol.">
        <title>101 Dothideomycetes genomes: a test case for predicting lifestyles and emergence of pathogens.</title>
        <authorList>
            <person name="Haridas S."/>
            <person name="Albert R."/>
            <person name="Binder M."/>
            <person name="Bloem J."/>
            <person name="Labutti K."/>
            <person name="Salamov A."/>
            <person name="Andreopoulos B."/>
            <person name="Baker S."/>
            <person name="Barry K."/>
            <person name="Bills G."/>
            <person name="Bluhm B."/>
            <person name="Cannon C."/>
            <person name="Castanera R."/>
            <person name="Culley D."/>
            <person name="Daum C."/>
            <person name="Ezra D."/>
            <person name="Gonzalez J."/>
            <person name="Henrissat B."/>
            <person name="Kuo A."/>
            <person name="Liang C."/>
            <person name="Lipzen A."/>
            <person name="Lutzoni F."/>
            <person name="Magnuson J."/>
            <person name="Mondo S."/>
            <person name="Nolan M."/>
            <person name="Ohm R."/>
            <person name="Pangilinan J."/>
            <person name="Park H.-J."/>
            <person name="Ramirez L."/>
            <person name="Alfaro M."/>
            <person name="Sun H."/>
            <person name="Tritt A."/>
            <person name="Yoshinaga Y."/>
            <person name="Zwiers L.-H."/>
            <person name="Turgeon B."/>
            <person name="Goodwin S."/>
            <person name="Spatafora J."/>
            <person name="Crous P."/>
            <person name="Grigoriev I."/>
        </authorList>
    </citation>
    <scope>NUCLEOTIDE SEQUENCE</scope>
    <source>
        <strain evidence="10">CBS 379.55</strain>
    </source>
</reference>
<evidence type="ECO:0000313" key="10">
    <source>
        <dbReference type="EMBL" id="KAF2277773.1"/>
    </source>
</evidence>
<dbReference type="Pfam" id="PF04696">
    <property type="entry name" value="Pinin_SDK_memA"/>
    <property type="match status" value="1"/>
</dbReference>
<comment type="subcellular location">
    <subcellularLocation>
        <location evidence="1">Nucleus</location>
    </subcellularLocation>
</comment>
<evidence type="ECO:0000256" key="8">
    <source>
        <dbReference type="SAM" id="MobiDB-lite"/>
    </source>
</evidence>
<feature type="compositionally biased region" description="Polar residues" evidence="8">
    <location>
        <begin position="250"/>
        <end position="262"/>
    </location>
</feature>
<protein>
    <recommendedName>
        <fullName evidence="9">Pinin/SDK/MemA protein domain-containing protein</fullName>
    </recommendedName>
</protein>
<evidence type="ECO:0000256" key="6">
    <source>
        <dbReference type="ARBA" id="ARBA00023187"/>
    </source>
</evidence>
<dbReference type="GO" id="GO:0071013">
    <property type="term" value="C:catalytic step 2 spliceosome"/>
    <property type="evidence" value="ECO:0007669"/>
    <property type="project" value="TreeGrafter"/>
</dbReference>
<evidence type="ECO:0000256" key="1">
    <source>
        <dbReference type="ARBA" id="ARBA00004123"/>
    </source>
</evidence>
<comment type="similarity">
    <text evidence="2">Belongs to the pinin family.</text>
</comment>
<keyword evidence="7" id="KW-0539">Nucleus</keyword>
<feature type="region of interest" description="Disordered" evidence="8">
    <location>
        <begin position="173"/>
        <end position="336"/>
    </location>
</feature>
<evidence type="ECO:0000259" key="9">
    <source>
        <dbReference type="Pfam" id="PF04696"/>
    </source>
</evidence>
<dbReference type="EMBL" id="ML986489">
    <property type="protein sequence ID" value="KAF2277773.1"/>
    <property type="molecule type" value="Genomic_DNA"/>
</dbReference>
<keyword evidence="5" id="KW-0804">Transcription</keyword>
<gene>
    <name evidence="10" type="ORF">EI97DRAFT_449219</name>
</gene>
<accession>A0A6A6JNQ6</accession>
<feature type="compositionally biased region" description="Basic and acidic residues" evidence="8">
    <location>
        <begin position="268"/>
        <end position="277"/>
    </location>
</feature>
<dbReference type="Proteomes" id="UP000800097">
    <property type="component" value="Unassembled WGS sequence"/>
</dbReference>
<feature type="compositionally biased region" description="Polar residues" evidence="8">
    <location>
        <begin position="56"/>
        <end position="70"/>
    </location>
</feature>
<evidence type="ECO:0000256" key="5">
    <source>
        <dbReference type="ARBA" id="ARBA00023163"/>
    </source>
</evidence>
<feature type="compositionally biased region" description="Basic and acidic residues" evidence="8">
    <location>
        <begin position="102"/>
        <end position="149"/>
    </location>
</feature>
<evidence type="ECO:0000256" key="2">
    <source>
        <dbReference type="ARBA" id="ARBA00010386"/>
    </source>
</evidence>
<dbReference type="GO" id="GO:0006397">
    <property type="term" value="P:mRNA processing"/>
    <property type="evidence" value="ECO:0007669"/>
    <property type="project" value="UniProtKB-KW"/>
</dbReference>
<feature type="domain" description="Pinin/SDK/MemA protein" evidence="9">
    <location>
        <begin position="75"/>
        <end position="189"/>
    </location>
</feature>
<name>A0A6A6JNQ6_WESOR</name>
<dbReference type="GO" id="GO:0008380">
    <property type="term" value="P:RNA splicing"/>
    <property type="evidence" value="ECO:0007669"/>
    <property type="project" value="UniProtKB-KW"/>
</dbReference>
<evidence type="ECO:0000256" key="7">
    <source>
        <dbReference type="ARBA" id="ARBA00023242"/>
    </source>
</evidence>
<dbReference type="RefSeq" id="XP_033655312.1">
    <property type="nucleotide sequence ID" value="XM_033800206.1"/>
</dbReference>
<organism evidence="10 11">
    <name type="scientific">Westerdykella ornata</name>
    <dbReference type="NCBI Taxonomy" id="318751"/>
    <lineage>
        <taxon>Eukaryota</taxon>
        <taxon>Fungi</taxon>
        <taxon>Dikarya</taxon>
        <taxon>Ascomycota</taxon>
        <taxon>Pezizomycotina</taxon>
        <taxon>Dothideomycetes</taxon>
        <taxon>Pleosporomycetidae</taxon>
        <taxon>Pleosporales</taxon>
        <taxon>Sporormiaceae</taxon>
        <taxon>Westerdykella</taxon>
    </lineage>
</organism>
<evidence type="ECO:0000313" key="11">
    <source>
        <dbReference type="Proteomes" id="UP000800097"/>
    </source>
</evidence>
<dbReference type="PANTHER" id="PTHR12707">
    <property type="entry name" value="PINN"/>
    <property type="match status" value="1"/>
</dbReference>
<feature type="compositionally biased region" description="Basic and acidic residues" evidence="8">
    <location>
        <begin position="194"/>
        <end position="216"/>
    </location>
</feature>
<dbReference type="InterPro" id="IPR039853">
    <property type="entry name" value="Pinin"/>
</dbReference>
<dbReference type="PANTHER" id="PTHR12707:SF0">
    <property type="entry name" value="PININ"/>
    <property type="match status" value="1"/>
</dbReference>
<dbReference type="OrthoDB" id="330772at2759"/>